<feature type="transmembrane region" description="Helical" evidence="21">
    <location>
        <begin position="313"/>
        <end position="334"/>
    </location>
</feature>
<evidence type="ECO:0000256" key="4">
    <source>
        <dbReference type="ARBA" id="ARBA00022618"/>
    </source>
</evidence>
<evidence type="ECO:0000256" key="5">
    <source>
        <dbReference type="ARBA" id="ARBA00022676"/>
    </source>
</evidence>
<comment type="subcellular location">
    <subcellularLocation>
        <location evidence="1">Cell membrane</location>
        <topology evidence="1">Multi-pass membrane protein</topology>
    </subcellularLocation>
</comment>
<evidence type="ECO:0000256" key="2">
    <source>
        <dbReference type="ARBA" id="ARBA00004752"/>
    </source>
</evidence>
<evidence type="ECO:0000256" key="20">
    <source>
        <dbReference type="ARBA" id="ARBA00049902"/>
    </source>
</evidence>
<dbReference type="GO" id="GO:0051301">
    <property type="term" value="P:cell division"/>
    <property type="evidence" value="ECO:0007669"/>
    <property type="project" value="UniProtKB-KW"/>
</dbReference>
<evidence type="ECO:0000256" key="21">
    <source>
        <dbReference type="SAM" id="Phobius"/>
    </source>
</evidence>
<reference evidence="22 23" key="1">
    <citation type="submission" date="2017-02" db="EMBL/GenBank/DDBJ databases">
        <authorList>
            <person name="Peterson S.W."/>
        </authorList>
    </citation>
    <scope>NUCLEOTIDE SEQUENCE [LARGE SCALE GENOMIC DNA]</scope>
    <source>
        <strain evidence="22 23">DSM 16080</strain>
    </source>
</reference>
<evidence type="ECO:0000256" key="15">
    <source>
        <dbReference type="ARBA" id="ARBA00033270"/>
    </source>
</evidence>
<feature type="transmembrane region" description="Helical" evidence="21">
    <location>
        <begin position="83"/>
        <end position="103"/>
    </location>
</feature>
<dbReference type="InterPro" id="IPR001182">
    <property type="entry name" value="FtsW/RodA"/>
</dbReference>
<keyword evidence="23" id="KW-1185">Reference proteome</keyword>
<dbReference type="Pfam" id="PF01098">
    <property type="entry name" value="FTSW_RODA_SPOVE"/>
    <property type="match status" value="1"/>
</dbReference>
<evidence type="ECO:0000256" key="16">
    <source>
        <dbReference type="ARBA" id="ARBA00038053"/>
    </source>
</evidence>
<evidence type="ECO:0000256" key="12">
    <source>
        <dbReference type="ARBA" id="ARBA00023306"/>
    </source>
</evidence>
<dbReference type="STRING" id="1121449.SAMN02745704_00365"/>
<keyword evidence="12" id="KW-0131">Cell cycle</keyword>
<feature type="transmembrane region" description="Helical" evidence="21">
    <location>
        <begin position="52"/>
        <end position="71"/>
    </location>
</feature>
<dbReference type="GO" id="GO:0015648">
    <property type="term" value="F:lipid-linked peptidoglycan transporter activity"/>
    <property type="evidence" value="ECO:0007669"/>
    <property type="project" value="TreeGrafter"/>
</dbReference>
<evidence type="ECO:0000256" key="14">
    <source>
        <dbReference type="ARBA" id="ARBA00032370"/>
    </source>
</evidence>
<dbReference type="PANTHER" id="PTHR30474">
    <property type="entry name" value="CELL CYCLE PROTEIN"/>
    <property type="match status" value="1"/>
</dbReference>
<feature type="transmembrane region" description="Helical" evidence="21">
    <location>
        <begin position="172"/>
        <end position="189"/>
    </location>
</feature>
<protein>
    <recommendedName>
        <fullName evidence="17">Probable peptidoglycan glycosyltransferase FtsW</fullName>
        <ecNumber evidence="19">2.4.99.28</ecNumber>
    </recommendedName>
    <alternativeName>
        <fullName evidence="18">Cell division protein FtsW</fullName>
    </alternativeName>
    <alternativeName>
        <fullName evidence="15">Cell wall polymerase</fullName>
    </alternativeName>
    <alternativeName>
        <fullName evidence="14">Peptidoglycan polymerase</fullName>
    </alternativeName>
</protein>
<evidence type="ECO:0000313" key="22">
    <source>
        <dbReference type="EMBL" id="SKA72378.1"/>
    </source>
</evidence>
<keyword evidence="6" id="KW-0808">Transferase</keyword>
<dbReference type="GO" id="GO:0008955">
    <property type="term" value="F:peptidoglycan glycosyltransferase activity"/>
    <property type="evidence" value="ECO:0007669"/>
    <property type="project" value="UniProtKB-EC"/>
</dbReference>
<dbReference type="AlphaFoldDB" id="A0A1T4W5Q4"/>
<dbReference type="GO" id="GO:0008360">
    <property type="term" value="P:regulation of cell shape"/>
    <property type="evidence" value="ECO:0007669"/>
    <property type="project" value="UniProtKB-KW"/>
</dbReference>
<evidence type="ECO:0000256" key="10">
    <source>
        <dbReference type="ARBA" id="ARBA00022989"/>
    </source>
</evidence>
<keyword evidence="10 21" id="KW-1133">Transmembrane helix</keyword>
<accession>A0A1T4W5Q4</accession>
<feature type="transmembrane region" description="Helical" evidence="21">
    <location>
        <begin position="147"/>
        <end position="166"/>
    </location>
</feature>
<evidence type="ECO:0000256" key="11">
    <source>
        <dbReference type="ARBA" id="ARBA00023136"/>
    </source>
</evidence>
<evidence type="ECO:0000256" key="13">
    <source>
        <dbReference type="ARBA" id="ARBA00023316"/>
    </source>
</evidence>
<keyword evidence="4 22" id="KW-0132">Cell division</keyword>
<feature type="transmembrane region" description="Helical" evidence="21">
    <location>
        <begin position="346"/>
        <end position="367"/>
    </location>
</feature>
<evidence type="ECO:0000313" key="23">
    <source>
        <dbReference type="Proteomes" id="UP000190027"/>
    </source>
</evidence>
<feature type="transmembrane region" description="Helical" evidence="21">
    <location>
        <begin position="280"/>
        <end position="301"/>
    </location>
</feature>
<dbReference type="GO" id="GO:0071555">
    <property type="term" value="P:cell wall organization"/>
    <property type="evidence" value="ECO:0007669"/>
    <property type="project" value="UniProtKB-KW"/>
</dbReference>
<evidence type="ECO:0000256" key="8">
    <source>
        <dbReference type="ARBA" id="ARBA00022960"/>
    </source>
</evidence>
<organism evidence="22 23">
    <name type="scientific">Paucidesulfovibrio gracilis DSM 16080</name>
    <dbReference type="NCBI Taxonomy" id="1121449"/>
    <lineage>
        <taxon>Bacteria</taxon>
        <taxon>Pseudomonadati</taxon>
        <taxon>Thermodesulfobacteriota</taxon>
        <taxon>Desulfovibrionia</taxon>
        <taxon>Desulfovibrionales</taxon>
        <taxon>Desulfovibrionaceae</taxon>
        <taxon>Paucidesulfovibrio</taxon>
    </lineage>
</organism>
<feature type="transmembrane region" description="Helical" evidence="21">
    <location>
        <begin position="115"/>
        <end position="135"/>
    </location>
</feature>
<dbReference type="NCBIfam" id="TIGR02614">
    <property type="entry name" value="ftsW"/>
    <property type="match status" value="1"/>
</dbReference>
<sequence length="373" mass="41642">MKNTRLSNQHQPPKADKLLLVAVLILAGLGLIMVLSSSGIMAERYFGDKYLFFKKQAAFFCIGAALMYACWRLPRVFFYELTYFWLVVAVILLALCSFTPLGVDANGAKRWISFGLFNFQPLEFSKIALVFYLAYYFSRKQELVRTLSVGMLPPFLVTGLLCILLLTQPDFGGAAFLAGILFFMCLVGGTRLTYLFGAFTFLAWGGWLLILQEPYRYKRWTAFLDPFKEPFGTGYQLVQSFYAFGSGKLTGVGLGAGKQKLFFLPEAHNDFILAVVGEEMGFLGMSLFFLLIGFIIFRCLRIALLQEDLQDRFTAFGMTLILTVGFLLNPAVVLGTVPPKGVPLPFVSYGGSNLIVSFICVGILLNLSQRRHA</sequence>
<keyword evidence="7 21" id="KW-0812">Transmembrane</keyword>
<dbReference type="GO" id="GO:0032153">
    <property type="term" value="C:cell division site"/>
    <property type="evidence" value="ECO:0007669"/>
    <property type="project" value="TreeGrafter"/>
</dbReference>
<proteinExistence type="inferred from homology"/>
<name>A0A1T4W5Q4_9BACT</name>
<comment type="catalytic activity">
    <reaction evidence="20">
        <text>[GlcNAc-(1-&gt;4)-Mur2Ac(oyl-L-Ala-gamma-D-Glu-L-Lys-D-Ala-D-Ala)](n)-di-trans,octa-cis-undecaprenyl diphosphate + beta-D-GlcNAc-(1-&gt;4)-Mur2Ac(oyl-L-Ala-gamma-D-Glu-L-Lys-D-Ala-D-Ala)-di-trans,octa-cis-undecaprenyl diphosphate = [GlcNAc-(1-&gt;4)-Mur2Ac(oyl-L-Ala-gamma-D-Glu-L-Lys-D-Ala-D-Ala)](n+1)-di-trans,octa-cis-undecaprenyl diphosphate + di-trans,octa-cis-undecaprenyl diphosphate + H(+)</text>
        <dbReference type="Rhea" id="RHEA:23708"/>
        <dbReference type="Rhea" id="RHEA-COMP:9602"/>
        <dbReference type="Rhea" id="RHEA-COMP:9603"/>
        <dbReference type="ChEBI" id="CHEBI:15378"/>
        <dbReference type="ChEBI" id="CHEBI:58405"/>
        <dbReference type="ChEBI" id="CHEBI:60033"/>
        <dbReference type="ChEBI" id="CHEBI:78435"/>
        <dbReference type="EC" id="2.4.99.28"/>
    </reaction>
</comment>
<dbReference type="RefSeq" id="WP_078715935.1">
    <property type="nucleotide sequence ID" value="NZ_FUYC01000001.1"/>
</dbReference>
<dbReference type="OrthoDB" id="9768187at2"/>
<dbReference type="Proteomes" id="UP000190027">
    <property type="component" value="Unassembled WGS sequence"/>
</dbReference>
<keyword evidence="13" id="KW-0961">Cell wall biogenesis/degradation</keyword>
<evidence type="ECO:0000256" key="18">
    <source>
        <dbReference type="ARBA" id="ARBA00041418"/>
    </source>
</evidence>
<keyword evidence="11 21" id="KW-0472">Membrane</keyword>
<evidence type="ECO:0000256" key="1">
    <source>
        <dbReference type="ARBA" id="ARBA00004651"/>
    </source>
</evidence>
<gene>
    <name evidence="22" type="ORF">SAMN02745704_00365</name>
</gene>
<evidence type="ECO:0000256" key="9">
    <source>
        <dbReference type="ARBA" id="ARBA00022984"/>
    </source>
</evidence>
<dbReference type="GO" id="GO:0005886">
    <property type="term" value="C:plasma membrane"/>
    <property type="evidence" value="ECO:0007669"/>
    <property type="project" value="UniProtKB-SubCell"/>
</dbReference>
<evidence type="ECO:0000256" key="6">
    <source>
        <dbReference type="ARBA" id="ARBA00022679"/>
    </source>
</evidence>
<evidence type="ECO:0000256" key="19">
    <source>
        <dbReference type="ARBA" id="ARBA00044770"/>
    </source>
</evidence>
<comment type="pathway">
    <text evidence="2">Cell wall biogenesis; peptidoglycan biosynthesis.</text>
</comment>
<dbReference type="PANTHER" id="PTHR30474:SF2">
    <property type="entry name" value="PEPTIDOGLYCAN GLYCOSYLTRANSFERASE FTSW-RELATED"/>
    <property type="match status" value="1"/>
</dbReference>
<feature type="transmembrane region" description="Helical" evidence="21">
    <location>
        <begin position="20"/>
        <end position="40"/>
    </location>
</feature>
<keyword evidence="3" id="KW-1003">Cell membrane</keyword>
<evidence type="ECO:0000256" key="3">
    <source>
        <dbReference type="ARBA" id="ARBA00022475"/>
    </source>
</evidence>
<dbReference type="EMBL" id="FUYC01000001">
    <property type="protein sequence ID" value="SKA72378.1"/>
    <property type="molecule type" value="Genomic_DNA"/>
</dbReference>
<feature type="transmembrane region" description="Helical" evidence="21">
    <location>
        <begin position="194"/>
        <end position="211"/>
    </location>
</feature>
<dbReference type="GO" id="GO:0009252">
    <property type="term" value="P:peptidoglycan biosynthetic process"/>
    <property type="evidence" value="ECO:0007669"/>
    <property type="project" value="UniProtKB-KW"/>
</dbReference>
<evidence type="ECO:0000256" key="7">
    <source>
        <dbReference type="ARBA" id="ARBA00022692"/>
    </source>
</evidence>
<keyword evidence="5" id="KW-0328">Glycosyltransferase</keyword>
<keyword evidence="8" id="KW-0133">Cell shape</keyword>
<dbReference type="InterPro" id="IPR013437">
    <property type="entry name" value="FtsW"/>
</dbReference>
<dbReference type="EC" id="2.4.99.28" evidence="19"/>
<evidence type="ECO:0000256" key="17">
    <source>
        <dbReference type="ARBA" id="ARBA00041185"/>
    </source>
</evidence>
<comment type="similarity">
    <text evidence="16">Belongs to the SEDS family. FtsW subfamily.</text>
</comment>
<keyword evidence="9" id="KW-0573">Peptidoglycan synthesis</keyword>